<evidence type="ECO:0000313" key="3">
    <source>
        <dbReference type="Proteomes" id="UP000784294"/>
    </source>
</evidence>
<protein>
    <recommendedName>
        <fullName evidence="1">26S proteasome regulatory subunit Rpn6 N-terminal domain-containing protein</fullName>
    </recommendedName>
</protein>
<dbReference type="PANTHER" id="PTHR10678">
    <property type="entry name" value="26S PROTEASOME NON-ATPASE REGULATORY SUBUNIT 11/COP9 SIGNALOSOME COMPLEX SUBUNIT 2"/>
    <property type="match status" value="1"/>
</dbReference>
<sequence>MTVRSATLDNEEVLSQISELEKIVDSTDESAIKEKEQSILDLGNLLAKTKNAPKLADLIQSTRQFLQQISKAKAGRLVRELVNLFLELEGGTGREIELCKDCIEWANAEKRVFLRQALEAKLMALYYKNSRYEEALKLGMYE</sequence>
<evidence type="ECO:0000313" key="2">
    <source>
        <dbReference type="EMBL" id="VEL31011.1"/>
    </source>
</evidence>
<dbReference type="AlphaFoldDB" id="A0A448X910"/>
<name>A0A448X910_9PLAT</name>
<comment type="caution">
    <text evidence="2">The sequence shown here is derived from an EMBL/GenBank/DDBJ whole genome shotgun (WGS) entry which is preliminary data.</text>
</comment>
<evidence type="ECO:0000259" key="1">
    <source>
        <dbReference type="Pfam" id="PF18055"/>
    </source>
</evidence>
<dbReference type="Pfam" id="PF18055">
    <property type="entry name" value="RPN6_N"/>
    <property type="match status" value="1"/>
</dbReference>
<organism evidence="2 3">
    <name type="scientific">Protopolystoma xenopodis</name>
    <dbReference type="NCBI Taxonomy" id="117903"/>
    <lineage>
        <taxon>Eukaryota</taxon>
        <taxon>Metazoa</taxon>
        <taxon>Spiralia</taxon>
        <taxon>Lophotrochozoa</taxon>
        <taxon>Platyhelminthes</taxon>
        <taxon>Monogenea</taxon>
        <taxon>Polyopisthocotylea</taxon>
        <taxon>Polystomatidea</taxon>
        <taxon>Polystomatidae</taxon>
        <taxon>Protopolystoma</taxon>
    </lineage>
</organism>
<feature type="domain" description="26S proteasome regulatory subunit Rpn6 N-terminal" evidence="1">
    <location>
        <begin position="11"/>
        <end position="118"/>
    </location>
</feature>
<dbReference type="OrthoDB" id="1418352at2759"/>
<dbReference type="Proteomes" id="UP000784294">
    <property type="component" value="Unassembled WGS sequence"/>
</dbReference>
<accession>A0A448X910</accession>
<proteinExistence type="predicted"/>
<keyword evidence="3" id="KW-1185">Reference proteome</keyword>
<dbReference type="Gene3D" id="1.25.40.570">
    <property type="match status" value="1"/>
</dbReference>
<dbReference type="EMBL" id="CAAALY010117727">
    <property type="protein sequence ID" value="VEL31011.1"/>
    <property type="molecule type" value="Genomic_DNA"/>
</dbReference>
<dbReference type="InterPro" id="IPR050871">
    <property type="entry name" value="26S_Proteasome/COP9_Components"/>
</dbReference>
<reference evidence="2" key="1">
    <citation type="submission" date="2018-11" db="EMBL/GenBank/DDBJ databases">
        <authorList>
            <consortium name="Pathogen Informatics"/>
        </authorList>
    </citation>
    <scope>NUCLEOTIDE SEQUENCE</scope>
</reference>
<gene>
    <name evidence="2" type="ORF">PXEA_LOCUS24451</name>
</gene>
<dbReference type="InterPro" id="IPR040773">
    <property type="entry name" value="Rpn6_N"/>
</dbReference>